<evidence type="ECO:0000313" key="6">
    <source>
        <dbReference type="Proteomes" id="UP001597393"/>
    </source>
</evidence>
<organism evidence="5 6">
    <name type="scientific">Sphingobacterium corticis</name>
    <dbReference type="NCBI Taxonomy" id="1812823"/>
    <lineage>
        <taxon>Bacteria</taxon>
        <taxon>Pseudomonadati</taxon>
        <taxon>Bacteroidota</taxon>
        <taxon>Sphingobacteriia</taxon>
        <taxon>Sphingobacteriales</taxon>
        <taxon>Sphingobacteriaceae</taxon>
        <taxon>Sphingobacterium</taxon>
    </lineage>
</organism>
<keyword evidence="6" id="KW-1185">Reference proteome</keyword>
<keyword evidence="2 5" id="KW-0328">Glycosyltransferase</keyword>
<dbReference type="SUPFAM" id="SSF53448">
    <property type="entry name" value="Nucleotide-diphospho-sugar transferases"/>
    <property type="match status" value="1"/>
</dbReference>
<proteinExistence type="inferred from homology"/>
<reference evidence="6" key="1">
    <citation type="journal article" date="2019" name="Int. J. Syst. Evol. Microbiol.">
        <title>The Global Catalogue of Microorganisms (GCM) 10K type strain sequencing project: providing services to taxonomists for standard genome sequencing and annotation.</title>
        <authorList>
            <consortium name="The Broad Institute Genomics Platform"/>
            <consortium name="The Broad Institute Genome Sequencing Center for Infectious Disease"/>
            <person name="Wu L."/>
            <person name="Ma J."/>
        </authorList>
    </citation>
    <scope>NUCLEOTIDE SEQUENCE [LARGE SCALE GENOMIC DNA]</scope>
    <source>
        <strain evidence="6">KCTC 42248</strain>
    </source>
</reference>
<dbReference type="RefSeq" id="WP_380869648.1">
    <property type="nucleotide sequence ID" value="NZ_JBHUMA010000006.1"/>
</dbReference>
<dbReference type="PANTHER" id="PTHR43179">
    <property type="entry name" value="RHAMNOSYLTRANSFERASE WBBL"/>
    <property type="match status" value="1"/>
</dbReference>
<dbReference type="Gene3D" id="3.90.550.10">
    <property type="entry name" value="Spore Coat Polysaccharide Biosynthesis Protein SpsA, Chain A"/>
    <property type="match status" value="1"/>
</dbReference>
<name>A0ABW5NMB1_9SPHI</name>
<dbReference type="GO" id="GO:0016757">
    <property type="term" value="F:glycosyltransferase activity"/>
    <property type="evidence" value="ECO:0007669"/>
    <property type="project" value="UniProtKB-KW"/>
</dbReference>
<dbReference type="PANTHER" id="PTHR43179:SF12">
    <property type="entry name" value="GALACTOFURANOSYLTRANSFERASE GLFT2"/>
    <property type="match status" value="1"/>
</dbReference>
<accession>A0ABW5NMB1</accession>
<dbReference type="CDD" id="cd04186">
    <property type="entry name" value="GT_2_like_c"/>
    <property type="match status" value="1"/>
</dbReference>
<dbReference type="InterPro" id="IPR001173">
    <property type="entry name" value="Glyco_trans_2-like"/>
</dbReference>
<dbReference type="InterPro" id="IPR029044">
    <property type="entry name" value="Nucleotide-diphossugar_trans"/>
</dbReference>
<sequence length="344" mass="39842">MTTSPKVAVVILNWNGRYFLEKFLPSVFNSSYSNIEFVLGDNASTDDSVSFVQQYYPKIRVVQNAENLGFAGGYNAVLEQVEADYFVLLNSDVEVTTGWIEPVIEMLEEEQNMAAAQPKIKSYHQRNKFEHAGSSGGYIDRFGYPFCRGRIVNHTEEDHGQYDNPTDIFWASGAALFIRSSVWRSSGGFDADFFAHMEEVDLCWRLKRMGHRIGVCPQSVVYHVGGGTLKTSNPRKTFLNFRNNLIMLQKNLLFWPACRVLFVRMWLDFFALILSLLKFKFGDAWAISRAHQSFLWNIFRTARKRRSYFGPFTRKGWYAKSVMWAYFAKGVRKFSKLERRGFLR</sequence>
<gene>
    <name evidence="5" type="ORF">ACFSQ3_11200</name>
</gene>
<dbReference type="EC" id="2.4.-.-" evidence="5"/>
<protein>
    <submittedName>
        <fullName evidence="5">Glycosyltransferase family 2 protein</fullName>
        <ecNumber evidence="5">2.4.-.-</ecNumber>
    </submittedName>
</protein>
<evidence type="ECO:0000256" key="1">
    <source>
        <dbReference type="ARBA" id="ARBA00006739"/>
    </source>
</evidence>
<feature type="domain" description="Glycosyltransferase 2-like" evidence="4">
    <location>
        <begin position="9"/>
        <end position="148"/>
    </location>
</feature>
<evidence type="ECO:0000256" key="2">
    <source>
        <dbReference type="ARBA" id="ARBA00022676"/>
    </source>
</evidence>
<keyword evidence="3 5" id="KW-0808">Transferase</keyword>
<dbReference type="EMBL" id="JBHUMA010000006">
    <property type="protein sequence ID" value="MFD2599520.1"/>
    <property type="molecule type" value="Genomic_DNA"/>
</dbReference>
<dbReference type="Proteomes" id="UP001597393">
    <property type="component" value="Unassembled WGS sequence"/>
</dbReference>
<evidence type="ECO:0000256" key="3">
    <source>
        <dbReference type="ARBA" id="ARBA00022679"/>
    </source>
</evidence>
<dbReference type="Pfam" id="PF00535">
    <property type="entry name" value="Glycos_transf_2"/>
    <property type="match status" value="1"/>
</dbReference>
<evidence type="ECO:0000259" key="4">
    <source>
        <dbReference type="Pfam" id="PF00535"/>
    </source>
</evidence>
<comment type="caution">
    <text evidence="5">The sequence shown here is derived from an EMBL/GenBank/DDBJ whole genome shotgun (WGS) entry which is preliminary data.</text>
</comment>
<comment type="similarity">
    <text evidence="1">Belongs to the glycosyltransferase 2 family.</text>
</comment>
<evidence type="ECO:0000313" key="5">
    <source>
        <dbReference type="EMBL" id="MFD2599520.1"/>
    </source>
</evidence>